<dbReference type="SUPFAM" id="SSF55874">
    <property type="entry name" value="ATPase domain of HSP90 chaperone/DNA topoisomerase II/histidine kinase"/>
    <property type="match status" value="1"/>
</dbReference>
<reference evidence="10 11" key="1">
    <citation type="submission" date="2023-09" db="EMBL/GenBank/DDBJ databases">
        <authorList>
            <person name="Rey-Velasco X."/>
        </authorList>
    </citation>
    <scope>NUCLEOTIDE SEQUENCE [LARGE SCALE GENOMIC DNA]</scope>
    <source>
        <strain evidence="10 11">P117</strain>
    </source>
</reference>
<proteinExistence type="predicted"/>
<name>A0ABU2ZM52_9ALTE</name>
<keyword evidence="5" id="KW-0418">Kinase</keyword>
<dbReference type="InterPro" id="IPR050351">
    <property type="entry name" value="BphY/WalK/GraS-like"/>
</dbReference>
<dbReference type="Gene3D" id="3.30.450.20">
    <property type="entry name" value="PAS domain"/>
    <property type="match status" value="1"/>
</dbReference>
<comment type="catalytic activity">
    <reaction evidence="1">
        <text>ATP + protein L-histidine = ADP + protein N-phospho-L-histidine.</text>
        <dbReference type="EC" id="2.7.13.3"/>
    </reaction>
</comment>
<evidence type="ECO:0000256" key="7">
    <source>
        <dbReference type="ARBA" id="ARBA00023012"/>
    </source>
</evidence>
<feature type="domain" description="Histidine kinase" evidence="9">
    <location>
        <begin position="304"/>
        <end position="518"/>
    </location>
</feature>
<keyword evidence="7" id="KW-0902">Two-component regulatory system</keyword>
<dbReference type="EC" id="2.7.13.3" evidence="2"/>
<gene>
    <name evidence="10" type="ORF">RM552_01320</name>
</gene>
<keyword evidence="8" id="KW-0175">Coiled coil</keyword>
<dbReference type="Pfam" id="PF08448">
    <property type="entry name" value="PAS_4"/>
    <property type="match status" value="1"/>
</dbReference>
<dbReference type="SMART" id="SM00387">
    <property type="entry name" value="HATPase_c"/>
    <property type="match status" value="1"/>
</dbReference>
<dbReference type="PROSITE" id="PS50109">
    <property type="entry name" value="HIS_KIN"/>
    <property type="match status" value="1"/>
</dbReference>
<comment type="caution">
    <text evidence="10">The sequence shown here is derived from an EMBL/GenBank/DDBJ whole genome shotgun (WGS) entry which is preliminary data.</text>
</comment>
<feature type="coiled-coil region" evidence="8">
    <location>
        <begin position="330"/>
        <end position="357"/>
    </location>
</feature>
<dbReference type="InterPro" id="IPR035965">
    <property type="entry name" value="PAS-like_dom_sf"/>
</dbReference>
<dbReference type="InterPro" id="IPR013656">
    <property type="entry name" value="PAS_4"/>
</dbReference>
<evidence type="ECO:0000256" key="3">
    <source>
        <dbReference type="ARBA" id="ARBA00022679"/>
    </source>
</evidence>
<accession>A0ABU2ZM52</accession>
<evidence type="ECO:0000256" key="2">
    <source>
        <dbReference type="ARBA" id="ARBA00012438"/>
    </source>
</evidence>
<sequence length="518" mass="58662">MRISEEMLNLHKHASWQQEFGLDEHQLHALFMYPTRDLIEVFKAHGAFISMFTNRQTSDFYVGEEVNLPSSFNMLQATMVETQDYSLISDANNNPDLKGLINFSAHLTIGYCLVININDAENRICGYCAFYGEQFPENISALPNIVSLYTQSIVDKLLLEKHKRLTREQQELQALIVDTNIHPIFAKDIDSKIVFTNDAFASMYPKNMQDKIIGYTTVEEYDVQQRELFLADDREAFEKGSKSVVEKIDFPNGNTHVLETTKRHFKTRAGKDYILGVSYDLTKQHELIETLRKKNQDMDEIANMLASDVRAPANAMVKLISWLQDDIAQASAINNNIEDINDNIEQLKSNANRVSKLLTTMHEYCFAGRDRLANSSISLTTMVSDILSRLNTQAKIETRVDEATLSLPRSPFYAVMSTIIINANEHSQTENLLLVIDVKKEKYHYKITVSNSGACIEEADAERIFTLFEAGLVKSDDAVKGAGLAIARKIVEAYSGKIYVDKNYKNGASFVIEWPQAG</sequence>
<evidence type="ECO:0000256" key="1">
    <source>
        <dbReference type="ARBA" id="ARBA00000085"/>
    </source>
</evidence>
<dbReference type="InterPro" id="IPR003594">
    <property type="entry name" value="HATPase_dom"/>
</dbReference>
<keyword evidence="11" id="KW-1185">Reference proteome</keyword>
<dbReference type="Gene3D" id="3.30.565.10">
    <property type="entry name" value="Histidine kinase-like ATPase, C-terminal domain"/>
    <property type="match status" value="1"/>
</dbReference>
<dbReference type="SUPFAM" id="SSF55785">
    <property type="entry name" value="PYP-like sensor domain (PAS domain)"/>
    <property type="match status" value="1"/>
</dbReference>
<dbReference type="InterPro" id="IPR036890">
    <property type="entry name" value="HATPase_C_sf"/>
</dbReference>
<dbReference type="PANTHER" id="PTHR42878">
    <property type="entry name" value="TWO-COMPONENT HISTIDINE KINASE"/>
    <property type="match status" value="1"/>
</dbReference>
<keyword evidence="6 10" id="KW-0067">ATP-binding</keyword>
<evidence type="ECO:0000313" key="10">
    <source>
        <dbReference type="EMBL" id="MDT0593481.1"/>
    </source>
</evidence>
<evidence type="ECO:0000259" key="9">
    <source>
        <dbReference type="PROSITE" id="PS50109"/>
    </source>
</evidence>
<dbReference type="PANTHER" id="PTHR42878:SF7">
    <property type="entry name" value="SENSOR HISTIDINE KINASE GLRK"/>
    <property type="match status" value="1"/>
</dbReference>
<protein>
    <recommendedName>
        <fullName evidence="2">histidine kinase</fullName>
        <ecNumber evidence="2">2.7.13.3</ecNumber>
    </recommendedName>
</protein>
<dbReference type="RefSeq" id="WP_311366993.1">
    <property type="nucleotide sequence ID" value="NZ_JAVRHX010000001.1"/>
</dbReference>
<keyword evidence="3" id="KW-0808">Transferase</keyword>
<dbReference type="InterPro" id="IPR005467">
    <property type="entry name" value="His_kinase_dom"/>
</dbReference>
<evidence type="ECO:0000313" key="11">
    <source>
        <dbReference type="Proteomes" id="UP001253545"/>
    </source>
</evidence>
<evidence type="ECO:0000256" key="6">
    <source>
        <dbReference type="ARBA" id="ARBA00022840"/>
    </source>
</evidence>
<evidence type="ECO:0000256" key="8">
    <source>
        <dbReference type="SAM" id="Coils"/>
    </source>
</evidence>
<evidence type="ECO:0000256" key="5">
    <source>
        <dbReference type="ARBA" id="ARBA00022777"/>
    </source>
</evidence>
<dbReference type="Proteomes" id="UP001253545">
    <property type="component" value="Unassembled WGS sequence"/>
</dbReference>
<organism evidence="10 11">
    <name type="scientific">Glaciecola petra</name>
    <dbReference type="NCBI Taxonomy" id="3075602"/>
    <lineage>
        <taxon>Bacteria</taxon>
        <taxon>Pseudomonadati</taxon>
        <taxon>Pseudomonadota</taxon>
        <taxon>Gammaproteobacteria</taxon>
        <taxon>Alteromonadales</taxon>
        <taxon>Alteromonadaceae</taxon>
        <taxon>Glaciecola</taxon>
    </lineage>
</organism>
<dbReference type="EMBL" id="JAVRHX010000001">
    <property type="protein sequence ID" value="MDT0593481.1"/>
    <property type="molecule type" value="Genomic_DNA"/>
</dbReference>
<evidence type="ECO:0000256" key="4">
    <source>
        <dbReference type="ARBA" id="ARBA00022741"/>
    </source>
</evidence>
<dbReference type="GO" id="GO:0005524">
    <property type="term" value="F:ATP binding"/>
    <property type="evidence" value="ECO:0007669"/>
    <property type="project" value="UniProtKB-KW"/>
</dbReference>
<keyword evidence="4" id="KW-0547">Nucleotide-binding</keyword>
<dbReference type="Pfam" id="PF02518">
    <property type="entry name" value="HATPase_c"/>
    <property type="match status" value="1"/>
</dbReference>